<reference evidence="1" key="1">
    <citation type="submission" date="2009-11" db="EMBL/GenBank/DDBJ databases">
        <authorList>
            <consortium name="The Broad Institute Genome Sequencing Platform"/>
            <person name="Ward D."/>
            <person name="Feldgarden M."/>
            <person name="Earl A."/>
            <person name="Young S.K."/>
            <person name="Zeng Q."/>
            <person name="Koehrsen M."/>
            <person name="Alvarado L."/>
            <person name="Berlin A."/>
            <person name="Bochicchio J."/>
            <person name="Borenstein D."/>
            <person name="Chapman S.B."/>
            <person name="Chen Z."/>
            <person name="Engels R."/>
            <person name="Freedman E."/>
            <person name="Gellesch M."/>
            <person name="Goldberg J."/>
            <person name="Griggs A."/>
            <person name="Gujja S."/>
            <person name="Heilman E."/>
            <person name="Heiman D."/>
            <person name="Hepburn T."/>
            <person name="Howarth C."/>
            <person name="Jen D."/>
            <person name="Larson L."/>
            <person name="Lewis B."/>
            <person name="Mehta T."/>
            <person name="Park D."/>
            <person name="Pearson M."/>
            <person name="Roberts A."/>
            <person name="Saif S."/>
            <person name="Shea T."/>
            <person name="Shenoy N."/>
            <person name="Sisk P."/>
            <person name="Stolte C."/>
            <person name="Sykes S."/>
            <person name="Thomson T."/>
            <person name="Walk T."/>
            <person name="White J."/>
            <person name="Yandava C."/>
            <person name="Izard J."/>
            <person name="Baranova O.V."/>
            <person name="Blanton J.M."/>
            <person name="Tanner A.C."/>
            <person name="Dewhirst F.E."/>
            <person name="Haas B."/>
            <person name="Nusbaum C."/>
            <person name="Birren B."/>
        </authorList>
    </citation>
    <scope>NUCLEOTIDE SEQUENCE [LARGE SCALE GENOMIC DNA]</scope>
    <source>
        <strain evidence="1">1-1 BBBD Race 1</strain>
    </source>
</reference>
<name>A0A0C4F8W6_PUCT1</name>
<evidence type="ECO:0000313" key="2">
    <source>
        <dbReference type="EnsemblFungi" id="PTTG_09625-t43_1-p1"/>
    </source>
</evidence>
<evidence type="ECO:0000313" key="1">
    <source>
        <dbReference type="EMBL" id="OAV96870.1"/>
    </source>
</evidence>
<gene>
    <name evidence="1" type="ORF">PTTG_09625</name>
</gene>
<protein>
    <submittedName>
        <fullName evidence="1 2">Uncharacterized protein</fullName>
    </submittedName>
</protein>
<dbReference type="VEuPathDB" id="FungiDB:PTTG_09625"/>
<reference evidence="1" key="2">
    <citation type="submission" date="2016-05" db="EMBL/GenBank/DDBJ databases">
        <title>Comparative analysis highlights variable genome content of wheat rusts and divergence of the mating loci.</title>
        <authorList>
            <person name="Cuomo C.A."/>
            <person name="Bakkeren G."/>
            <person name="Szabo L."/>
            <person name="Khalil H."/>
            <person name="Joly D."/>
            <person name="Goldberg J."/>
            <person name="Young S."/>
            <person name="Zeng Q."/>
            <person name="Fellers J."/>
        </authorList>
    </citation>
    <scope>NUCLEOTIDE SEQUENCE [LARGE SCALE GENOMIC DNA]</scope>
    <source>
        <strain evidence="1">1-1 BBBD Race 1</strain>
    </source>
</reference>
<reference evidence="2 3" key="3">
    <citation type="journal article" date="2017" name="G3 (Bethesda)">
        <title>Comparative analysis highlights variable genome content of wheat rusts and divergence of the mating loci.</title>
        <authorList>
            <person name="Cuomo C.A."/>
            <person name="Bakkeren G."/>
            <person name="Khalil H.B."/>
            <person name="Panwar V."/>
            <person name="Joly D."/>
            <person name="Linning R."/>
            <person name="Sakthikumar S."/>
            <person name="Song X."/>
            <person name="Adiconis X."/>
            <person name="Fan L."/>
            <person name="Goldberg J.M."/>
            <person name="Levin J.Z."/>
            <person name="Young S."/>
            <person name="Zeng Q."/>
            <person name="Anikster Y."/>
            <person name="Bruce M."/>
            <person name="Wang M."/>
            <person name="Yin C."/>
            <person name="McCallum B."/>
            <person name="Szabo L.J."/>
            <person name="Hulbert S."/>
            <person name="Chen X."/>
            <person name="Fellers J.P."/>
        </authorList>
    </citation>
    <scope>NUCLEOTIDE SEQUENCE</scope>
    <source>
        <strain evidence="2">isolate 1-1 / race 1 (BBBD)</strain>
        <strain evidence="3">Isolate 1-1 / race 1 (BBBD)</strain>
    </source>
</reference>
<proteinExistence type="predicted"/>
<reference evidence="2" key="4">
    <citation type="submission" date="2025-05" db="UniProtKB">
        <authorList>
            <consortium name="EnsemblFungi"/>
        </authorList>
    </citation>
    <scope>IDENTIFICATION</scope>
    <source>
        <strain evidence="2">isolate 1-1 / race 1 (BBBD)</strain>
    </source>
</reference>
<dbReference type="EnsemblFungi" id="PTTG_09625-t43_1">
    <property type="protein sequence ID" value="PTTG_09625-t43_1-p1"/>
    <property type="gene ID" value="PTTG_09625"/>
</dbReference>
<dbReference type="AlphaFoldDB" id="A0A0C4F8W6"/>
<dbReference type="STRING" id="630390.A0A0C4F8W6"/>
<keyword evidence="3" id="KW-1185">Reference proteome</keyword>
<evidence type="ECO:0000313" key="3">
    <source>
        <dbReference type="Proteomes" id="UP000005240"/>
    </source>
</evidence>
<dbReference type="Proteomes" id="UP000005240">
    <property type="component" value="Unassembled WGS sequence"/>
</dbReference>
<organism evidence="2 3">
    <name type="scientific">Puccinia triticina (isolate 1-1 / race 1 (BBBD))</name>
    <name type="common">Brown leaf rust fungus</name>
    <dbReference type="NCBI Taxonomy" id="630390"/>
    <lineage>
        <taxon>Eukaryota</taxon>
        <taxon>Fungi</taxon>
        <taxon>Dikarya</taxon>
        <taxon>Basidiomycota</taxon>
        <taxon>Pucciniomycotina</taxon>
        <taxon>Pucciniomycetes</taxon>
        <taxon>Pucciniales</taxon>
        <taxon>Pucciniaceae</taxon>
        <taxon>Puccinia</taxon>
    </lineage>
</organism>
<dbReference type="EMBL" id="ADAS02000016">
    <property type="protein sequence ID" value="OAV96870.1"/>
    <property type="molecule type" value="Genomic_DNA"/>
</dbReference>
<accession>A0A0C4F8W6</accession>
<dbReference type="OrthoDB" id="3359487at2759"/>
<sequence>MYQVAMVLHPSFKDKYFKLAKWEPECIAEAIRLNCEMYENHYKPAPQPATSQPVNPGTM</sequence>